<dbReference type="EMBL" id="KZ678132">
    <property type="protein sequence ID" value="PSN69885.1"/>
    <property type="molecule type" value="Genomic_DNA"/>
</dbReference>
<organism evidence="1 2">
    <name type="scientific">Corynespora cassiicola Philippines</name>
    <dbReference type="NCBI Taxonomy" id="1448308"/>
    <lineage>
        <taxon>Eukaryota</taxon>
        <taxon>Fungi</taxon>
        <taxon>Dikarya</taxon>
        <taxon>Ascomycota</taxon>
        <taxon>Pezizomycotina</taxon>
        <taxon>Dothideomycetes</taxon>
        <taxon>Pleosporomycetidae</taxon>
        <taxon>Pleosporales</taxon>
        <taxon>Corynesporascaceae</taxon>
        <taxon>Corynespora</taxon>
    </lineage>
</organism>
<evidence type="ECO:0000313" key="1">
    <source>
        <dbReference type="EMBL" id="PSN69885.1"/>
    </source>
</evidence>
<dbReference type="Proteomes" id="UP000240883">
    <property type="component" value="Unassembled WGS sequence"/>
</dbReference>
<keyword evidence="2" id="KW-1185">Reference proteome</keyword>
<evidence type="ECO:0000313" key="2">
    <source>
        <dbReference type="Proteomes" id="UP000240883"/>
    </source>
</evidence>
<dbReference type="SMART" id="SM00320">
    <property type="entry name" value="WD40"/>
    <property type="match status" value="4"/>
</dbReference>
<dbReference type="InterPro" id="IPR001680">
    <property type="entry name" value="WD40_rpt"/>
</dbReference>
<dbReference type="InterPro" id="IPR036322">
    <property type="entry name" value="WD40_repeat_dom_sf"/>
</dbReference>
<dbReference type="Gene3D" id="2.130.10.10">
    <property type="entry name" value="YVTN repeat-like/Quinoprotein amine dehydrogenase"/>
    <property type="match status" value="2"/>
</dbReference>
<name>A0A2T2NWU1_CORCC</name>
<dbReference type="OrthoDB" id="1932312at2759"/>
<protein>
    <submittedName>
        <fullName evidence="1">WD40 repeat-like protein</fullName>
    </submittedName>
</protein>
<dbReference type="SUPFAM" id="SSF50978">
    <property type="entry name" value="WD40 repeat-like"/>
    <property type="match status" value="1"/>
</dbReference>
<gene>
    <name evidence="1" type="ORF">BS50DRAFT_488965</name>
</gene>
<sequence length="464" mass="50570">MLPSAAELVARYLRTNGYTETLTSFINEAGLAPDIGSTSHKDVTIDQILQEKKVFDLSLTFERTGINDGERGWKDPAIGLGASTKSNVLSVSVLRLVLPSSDEPRPYIATTTADRKLNLFNPESPDFPIAHSYTSFQDSPILDVVVVGCKYLLAASMSGKLTLFNTATDQILGERKDHSKYLVKLASWPDGDSTFIASAGWDAKVFVYRLRTDPGREPLISEPIAAITLQSIPETVLFVNSPNSSQPILLVTRRDSTFLYYYDVPVSDTEASEVVLLGKQNLAPHSNAWIAFTPSDVQVSPVDPTIVAVGTSSTPHMKLLVVRLLLPPRQALRHATDPVPDRGPVTQAAQARADLAIQDREEAAIKISINTMAPQTAYSTPRLVWRPDGSGIYVSSDDGIIRGFEATTGKLVANLEAHDKGSKLRCLWAGNLDMAHGENGDRVSPGEYLLSGGFDQNMFLWSQN</sequence>
<dbReference type="STRING" id="1448308.A0A2T2NWU1"/>
<accession>A0A2T2NWU1</accession>
<dbReference type="InterPro" id="IPR006594">
    <property type="entry name" value="LisH"/>
</dbReference>
<dbReference type="PROSITE" id="PS50896">
    <property type="entry name" value="LISH"/>
    <property type="match status" value="1"/>
</dbReference>
<proteinExistence type="predicted"/>
<dbReference type="AlphaFoldDB" id="A0A2T2NWU1"/>
<dbReference type="InterPro" id="IPR015943">
    <property type="entry name" value="WD40/YVTN_repeat-like_dom_sf"/>
</dbReference>
<reference evidence="1 2" key="1">
    <citation type="journal article" date="2018" name="Front. Microbiol.">
        <title>Genome-Wide Analysis of Corynespora cassiicola Leaf Fall Disease Putative Effectors.</title>
        <authorList>
            <person name="Lopez D."/>
            <person name="Ribeiro S."/>
            <person name="Label P."/>
            <person name="Fumanal B."/>
            <person name="Venisse J.S."/>
            <person name="Kohler A."/>
            <person name="de Oliveira R.R."/>
            <person name="Labutti K."/>
            <person name="Lipzen A."/>
            <person name="Lail K."/>
            <person name="Bauer D."/>
            <person name="Ohm R.A."/>
            <person name="Barry K.W."/>
            <person name="Spatafora J."/>
            <person name="Grigoriev I.V."/>
            <person name="Martin F.M."/>
            <person name="Pujade-Renaud V."/>
        </authorList>
    </citation>
    <scope>NUCLEOTIDE SEQUENCE [LARGE SCALE GENOMIC DNA]</scope>
    <source>
        <strain evidence="1 2">Philippines</strain>
    </source>
</reference>